<protein>
    <submittedName>
        <fullName evidence="2">Uncharacterized protein</fullName>
    </submittedName>
</protein>
<gene>
    <name evidence="2" type="ORF">CI109_105754</name>
</gene>
<dbReference type="AlphaFoldDB" id="A0A5M6C414"/>
<evidence type="ECO:0000313" key="2">
    <source>
        <dbReference type="EMBL" id="WWD21270.1"/>
    </source>
</evidence>
<evidence type="ECO:0000313" key="3">
    <source>
        <dbReference type="Proteomes" id="UP000322225"/>
    </source>
</evidence>
<keyword evidence="3" id="KW-1185">Reference proteome</keyword>
<feature type="compositionally biased region" description="Polar residues" evidence="1">
    <location>
        <begin position="1"/>
        <end position="22"/>
    </location>
</feature>
<organism evidence="2 3">
    <name type="scientific">Kwoniella shandongensis</name>
    <dbReference type="NCBI Taxonomy" id="1734106"/>
    <lineage>
        <taxon>Eukaryota</taxon>
        <taxon>Fungi</taxon>
        <taxon>Dikarya</taxon>
        <taxon>Basidiomycota</taxon>
        <taxon>Agaricomycotina</taxon>
        <taxon>Tremellomycetes</taxon>
        <taxon>Tremellales</taxon>
        <taxon>Cryptococcaceae</taxon>
        <taxon>Kwoniella</taxon>
    </lineage>
</organism>
<evidence type="ECO:0000256" key="1">
    <source>
        <dbReference type="SAM" id="MobiDB-lite"/>
    </source>
</evidence>
<feature type="compositionally biased region" description="Polar residues" evidence="1">
    <location>
        <begin position="32"/>
        <end position="48"/>
    </location>
</feature>
<reference evidence="2" key="1">
    <citation type="submission" date="2017-08" db="EMBL/GenBank/DDBJ databases">
        <authorList>
            <person name="Cuomo C."/>
            <person name="Billmyre B."/>
            <person name="Heitman J."/>
        </authorList>
    </citation>
    <scope>NUCLEOTIDE SEQUENCE</scope>
    <source>
        <strain evidence="2">CBS 12478</strain>
    </source>
</reference>
<accession>A0A5M6C414</accession>
<dbReference type="Proteomes" id="UP000322225">
    <property type="component" value="Chromosome 10"/>
</dbReference>
<dbReference type="KEGG" id="ksn:43588392"/>
<proteinExistence type="predicted"/>
<reference evidence="2" key="2">
    <citation type="submission" date="2024-01" db="EMBL/GenBank/DDBJ databases">
        <title>Comparative genomics of Cryptococcus and Kwoniella reveals pathogenesis evolution and contrasting modes of karyotype evolution via chromosome fusion or intercentromeric recombination.</title>
        <authorList>
            <person name="Coelho M.A."/>
            <person name="David-Palma M."/>
            <person name="Shea T."/>
            <person name="Bowers K."/>
            <person name="McGinley-Smith S."/>
            <person name="Mohammad A.W."/>
            <person name="Gnirke A."/>
            <person name="Yurkov A.M."/>
            <person name="Nowrousian M."/>
            <person name="Sun S."/>
            <person name="Cuomo C.A."/>
            <person name="Heitman J."/>
        </authorList>
    </citation>
    <scope>NUCLEOTIDE SEQUENCE</scope>
    <source>
        <strain evidence="2">CBS 12478</strain>
    </source>
</reference>
<sequence>MQTPQRNSAQSQLSNGTRNIPQRSPVVPVGTLINTPFPTPFPSQQVPIASQASTSTASRRRSTRSQGPLTHNGRPYWVQSSKDWDKDGSPESPCSLELLIQWMEGLNNWKYFRAGLNGGTQKKGAQKCSNYLKQRRCPPMRSDSACQRKMNMLFDNWKVAQDFKEGTGQGQGGRLIADAPWQEQNRVVEEVDQECERLCPNYTRLSAISIESDGGTPALRADSLHGRNIALERFESVPRTSQPAHELTQWLRQEGAWEDDDNKDSEDSSNTGDVLHNTSGSAPLPSSGSINDSLHGKRSRAEDSLSETASSFLSLEEEYRQKRARHESDAAESTQRYRERKLELQRAMLEEERKKRRDTSIRELAKVMIERDSSLEIIEAMRRAKEYFEQEEE</sequence>
<dbReference type="GeneID" id="43588392"/>
<name>A0A5M6C414_9TREE</name>
<feature type="compositionally biased region" description="Polar residues" evidence="1">
    <location>
        <begin position="276"/>
        <end position="292"/>
    </location>
</feature>
<dbReference type="RefSeq" id="XP_031861490.1">
    <property type="nucleotide sequence ID" value="XM_032004259.1"/>
</dbReference>
<dbReference type="OrthoDB" id="96345at2759"/>
<dbReference type="PANTHER" id="PTHR33324">
    <property type="entry name" value="EXPRESSED PROTEIN"/>
    <property type="match status" value="1"/>
</dbReference>
<feature type="compositionally biased region" description="Basic and acidic residues" evidence="1">
    <location>
        <begin position="317"/>
        <end position="339"/>
    </location>
</feature>
<feature type="region of interest" description="Disordered" evidence="1">
    <location>
        <begin position="1"/>
        <end position="90"/>
    </location>
</feature>
<feature type="region of interest" description="Disordered" evidence="1">
    <location>
        <begin position="258"/>
        <end position="339"/>
    </location>
</feature>
<dbReference type="EMBL" id="CP144060">
    <property type="protein sequence ID" value="WWD21270.1"/>
    <property type="molecule type" value="Genomic_DNA"/>
</dbReference>